<dbReference type="Pfam" id="PF08237">
    <property type="entry name" value="PE-PPE"/>
    <property type="match status" value="1"/>
</dbReference>
<dbReference type="InterPro" id="IPR038332">
    <property type="entry name" value="PPE_sf"/>
</dbReference>
<dbReference type="Gene3D" id="3.40.50.1820">
    <property type="entry name" value="alpha/beta hydrolase"/>
    <property type="match status" value="1"/>
</dbReference>
<dbReference type="Pfam" id="PF00934">
    <property type="entry name" value="PE"/>
    <property type="match status" value="1"/>
</dbReference>
<feature type="domain" description="PE-PPE" evidence="2">
    <location>
        <begin position="173"/>
        <end position="397"/>
    </location>
</feature>
<dbReference type="InterPro" id="IPR000084">
    <property type="entry name" value="PE-PGRS_N"/>
</dbReference>
<proteinExistence type="predicted"/>
<dbReference type="SUPFAM" id="SSF140459">
    <property type="entry name" value="PE/PPE dimer-like"/>
    <property type="match status" value="1"/>
</dbReference>
<dbReference type="InterPro" id="IPR013228">
    <property type="entry name" value="PE-PPE_C"/>
</dbReference>
<evidence type="ECO:0000259" key="2">
    <source>
        <dbReference type="Pfam" id="PF08237"/>
    </source>
</evidence>
<comment type="caution">
    <text evidence="3">The sequence shown here is derived from an EMBL/GenBank/DDBJ whole genome shotgun (WGS) entry which is preliminary data.</text>
</comment>
<evidence type="ECO:0000259" key="1">
    <source>
        <dbReference type="Pfam" id="PF00934"/>
    </source>
</evidence>
<reference evidence="3 4" key="1">
    <citation type="submission" date="2019-09" db="EMBL/GenBank/DDBJ databases">
        <title>Report of infection by Mycobacterium simiae a patient suffering from pulmonary tuberculosis.</title>
        <authorList>
            <person name="Mohanty P.S."/>
            <person name="Bansal A.K."/>
            <person name="Singh H."/>
            <person name="Sharma S."/>
            <person name="Patil S.A."/>
            <person name="Upadhaya P."/>
            <person name="Singh P.K."/>
            <person name="Kumar D."/>
            <person name="Kumar S."/>
            <person name="Singh R.K."/>
            <person name="Chaudhary B."/>
        </authorList>
    </citation>
    <scope>NUCLEOTIDE SEQUENCE [LARGE SCALE GENOMIC DNA]</scope>
    <source>
        <strain evidence="3 4">JAL-560-SIM</strain>
    </source>
</reference>
<keyword evidence="4" id="KW-1185">Reference proteome</keyword>
<gene>
    <name evidence="3" type="ORF">F0Q45_13240</name>
</gene>
<dbReference type="OrthoDB" id="4568361at2"/>
<organism evidence="3 4">
    <name type="scientific">Mycobacterium simiae</name>
    <name type="common">Mycobacterium habana</name>
    <dbReference type="NCBI Taxonomy" id="1784"/>
    <lineage>
        <taxon>Bacteria</taxon>
        <taxon>Bacillati</taxon>
        <taxon>Actinomycetota</taxon>
        <taxon>Actinomycetes</taxon>
        <taxon>Mycobacteriales</taxon>
        <taxon>Mycobacteriaceae</taxon>
        <taxon>Mycobacterium</taxon>
        <taxon>Mycobacterium simiae complex</taxon>
    </lineage>
</organism>
<feature type="domain" description="PE" evidence="1">
    <location>
        <begin position="27"/>
        <end position="115"/>
    </location>
</feature>
<dbReference type="SUPFAM" id="SSF53474">
    <property type="entry name" value="alpha/beta-Hydrolases"/>
    <property type="match status" value="1"/>
</dbReference>
<dbReference type="Gene3D" id="1.10.287.850">
    <property type="entry name" value="HP0062-like domain"/>
    <property type="match status" value="1"/>
</dbReference>
<dbReference type="Proteomes" id="UP000324701">
    <property type="component" value="Unassembled WGS sequence"/>
</dbReference>
<dbReference type="EMBL" id="VTZN01000073">
    <property type="protein sequence ID" value="KAA1249792.1"/>
    <property type="molecule type" value="Genomic_DNA"/>
</dbReference>
<accession>A0A5B1BNY2</accession>
<name>A0A5B1BNY2_MYCSI</name>
<protein>
    <submittedName>
        <fullName evidence="3">PE-PPE domain-containing protein</fullName>
    </submittedName>
</protein>
<sequence>MDLPSTDTGLTGVYNPLARRDGSLSYLIAQPPALAAAATELAGIGSALSEATAAAAAPTAAIATAAADEVSTAIAQLFGAFGQEFQAINAQLGALYNEFTLKLTAAANAYFGDDAISAARLVRGATTGLITPTSPPVVPPVFNQNTALVMSGTGSPIPSLQYITNITNLFLPPGVIVSPLNTIEELYPITGVKSLPFQNSVETGLQILDTAIWQEINAGNHVTVFGYSQSAVISSLEIQQLLSLGPNKPDPSQLSFIFIGNEMNPNGGILSRIPGLNISTLGLPFYGATPDNPYPTTTYTLEYDGFADFPRYPLNILSDINAVFGILTVHTQYPNLTPEQIANATLLPTQGVTSNQYFIIETPDLPLLAPVRAIPVIGPPLAALVQPNLEVIVNLGYGDPNFGYSTSPANIPTPFGLFPDIPLSVVVDALVAGTHQGINDFAAALPAALNPPELPIIGFPPYIEQILPPAPSPIPATPSNITDVLAAVVSDAYSLLLPTADLGLAFATILPVFDLSLFLNQLLQGNLRAAIELPLAATFGLAALGGMIEFIAIVRTVAEIVQQLQSLSF</sequence>
<dbReference type="AlphaFoldDB" id="A0A5B1BNY2"/>
<evidence type="ECO:0000313" key="4">
    <source>
        <dbReference type="Proteomes" id="UP000324701"/>
    </source>
</evidence>
<evidence type="ECO:0000313" key="3">
    <source>
        <dbReference type="EMBL" id="KAA1249792.1"/>
    </source>
</evidence>
<dbReference type="InterPro" id="IPR029058">
    <property type="entry name" value="AB_hydrolase_fold"/>
</dbReference>